<evidence type="ECO:0000313" key="3">
    <source>
        <dbReference type="Proteomes" id="UP001321749"/>
    </source>
</evidence>
<sequence>MSLLRGIEDDDAPPSYIDSIVPSSSAPTFASSSSPASPALLPPSLTGSLTSSLTNHLRTLPARLNAAQHARATEQASLELDLITLLVPSIEAFLNDLGNLPRIPPNAELTIVPQAAVPAGWVLTGAAERRKEGELVRVLKFDISSKLHDGSSKGEKGGHGSPSQRWAPNEDGDLNDALSPSQEAGFDEWGRFDCEETDGANTKDWAWFKDEGMAKRLATYLRPEANVERKHVQQVVVEQKKVEKAGIWGRWGKGKKKEEESVLGPTGLTGVVAPGPGAESKEDAIKMLVRAREVTFRKENEFGVWEGRTGFGIVVSVRVAAA</sequence>
<accession>A0AAV9HY20</accession>
<name>A0AAV9HY20_9PEZI</name>
<protein>
    <submittedName>
        <fullName evidence="2">Uncharacterized protein</fullName>
    </submittedName>
</protein>
<evidence type="ECO:0000256" key="1">
    <source>
        <dbReference type="SAM" id="MobiDB-lite"/>
    </source>
</evidence>
<reference evidence="2" key="2">
    <citation type="submission" date="2023-06" db="EMBL/GenBank/DDBJ databases">
        <authorList>
            <consortium name="Lawrence Berkeley National Laboratory"/>
            <person name="Mondo S.J."/>
            <person name="Hensen N."/>
            <person name="Bonometti L."/>
            <person name="Westerberg I."/>
            <person name="Brannstrom I.O."/>
            <person name="Guillou S."/>
            <person name="Cros-Aarteil S."/>
            <person name="Calhoun S."/>
            <person name="Haridas S."/>
            <person name="Kuo A."/>
            <person name="Pangilinan J."/>
            <person name="Riley R."/>
            <person name="Labutti K."/>
            <person name="Andreopoulos B."/>
            <person name="Lipzen A."/>
            <person name="Chen C."/>
            <person name="Yanf M."/>
            <person name="Daum C."/>
            <person name="Ng V."/>
            <person name="Clum A."/>
            <person name="Steindorff A."/>
            <person name="Ohm R."/>
            <person name="Martin F."/>
            <person name="Silar P."/>
            <person name="Natvig D."/>
            <person name="Lalanne C."/>
            <person name="Gautier V."/>
            <person name="Ament-Velasquez S.L."/>
            <person name="Kruys A."/>
            <person name="Hutchinson M.I."/>
            <person name="Powell A.J."/>
            <person name="Barry K."/>
            <person name="Miller A.N."/>
            <person name="Grigoriev I.V."/>
            <person name="Debuchy R."/>
            <person name="Gladieux P."/>
            <person name="Thoren M.H."/>
            <person name="Johannesson H."/>
        </authorList>
    </citation>
    <scope>NUCLEOTIDE SEQUENCE</scope>
    <source>
        <strain evidence="2">PSN324</strain>
    </source>
</reference>
<feature type="region of interest" description="Disordered" evidence="1">
    <location>
        <begin position="148"/>
        <end position="182"/>
    </location>
</feature>
<dbReference type="Proteomes" id="UP001321749">
    <property type="component" value="Unassembled WGS sequence"/>
</dbReference>
<evidence type="ECO:0000313" key="2">
    <source>
        <dbReference type="EMBL" id="KAK4464407.1"/>
    </source>
</evidence>
<reference evidence="2" key="1">
    <citation type="journal article" date="2023" name="Mol. Phylogenet. Evol.">
        <title>Genome-scale phylogeny and comparative genomics of the fungal order Sordariales.</title>
        <authorList>
            <person name="Hensen N."/>
            <person name="Bonometti L."/>
            <person name="Westerberg I."/>
            <person name="Brannstrom I.O."/>
            <person name="Guillou S."/>
            <person name="Cros-Aarteil S."/>
            <person name="Calhoun S."/>
            <person name="Haridas S."/>
            <person name="Kuo A."/>
            <person name="Mondo S."/>
            <person name="Pangilinan J."/>
            <person name="Riley R."/>
            <person name="LaButti K."/>
            <person name="Andreopoulos B."/>
            <person name="Lipzen A."/>
            <person name="Chen C."/>
            <person name="Yan M."/>
            <person name="Daum C."/>
            <person name="Ng V."/>
            <person name="Clum A."/>
            <person name="Steindorff A."/>
            <person name="Ohm R.A."/>
            <person name="Martin F."/>
            <person name="Silar P."/>
            <person name="Natvig D.O."/>
            <person name="Lalanne C."/>
            <person name="Gautier V."/>
            <person name="Ament-Velasquez S.L."/>
            <person name="Kruys A."/>
            <person name="Hutchinson M.I."/>
            <person name="Powell A.J."/>
            <person name="Barry K."/>
            <person name="Miller A.N."/>
            <person name="Grigoriev I.V."/>
            <person name="Debuchy R."/>
            <person name="Gladieux P."/>
            <person name="Hiltunen Thoren M."/>
            <person name="Johannesson H."/>
        </authorList>
    </citation>
    <scope>NUCLEOTIDE SEQUENCE</scope>
    <source>
        <strain evidence="2">PSN324</strain>
    </source>
</reference>
<dbReference type="AlphaFoldDB" id="A0AAV9HY20"/>
<keyword evidence="3" id="KW-1185">Reference proteome</keyword>
<proteinExistence type="predicted"/>
<comment type="caution">
    <text evidence="2">The sequence shown here is derived from an EMBL/GenBank/DDBJ whole genome shotgun (WGS) entry which is preliminary data.</text>
</comment>
<feature type="compositionally biased region" description="Basic and acidic residues" evidence="1">
    <location>
        <begin position="148"/>
        <end position="158"/>
    </location>
</feature>
<organism evidence="2 3">
    <name type="scientific">Cladorrhinum samala</name>
    <dbReference type="NCBI Taxonomy" id="585594"/>
    <lineage>
        <taxon>Eukaryota</taxon>
        <taxon>Fungi</taxon>
        <taxon>Dikarya</taxon>
        <taxon>Ascomycota</taxon>
        <taxon>Pezizomycotina</taxon>
        <taxon>Sordariomycetes</taxon>
        <taxon>Sordariomycetidae</taxon>
        <taxon>Sordariales</taxon>
        <taxon>Podosporaceae</taxon>
        <taxon>Cladorrhinum</taxon>
    </lineage>
</organism>
<gene>
    <name evidence="2" type="ORF">QBC42DRAFT_45656</name>
</gene>
<dbReference type="EMBL" id="MU864948">
    <property type="protein sequence ID" value="KAK4464407.1"/>
    <property type="molecule type" value="Genomic_DNA"/>
</dbReference>